<proteinExistence type="predicted"/>
<keyword evidence="2" id="KW-1185">Reference proteome</keyword>
<dbReference type="Proteomes" id="UP000190890">
    <property type="component" value="Unassembled WGS sequence"/>
</dbReference>
<name>A0A1S8TKJ5_9CLOT</name>
<gene>
    <name evidence="1" type="ORF">CLPUN_19170</name>
</gene>
<comment type="caution">
    <text evidence="1">The sequence shown here is derived from an EMBL/GenBank/DDBJ whole genome shotgun (WGS) entry which is preliminary data.</text>
</comment>
<sequence length="44" mass="5054">MKNNILVYVPTENGYDAPTSYTLNDKIKVSIYDNLEIDFNSINL</sequence>
<dbReference type="EMBL" id="LZZM01000127">
    <property type="protein sequence ID" value="OOM78308.1"/>
    <property type="molecule type" value="Genomic_DNA"/>
</dbReference>
<organism evidence="1 2">
    <name type="scientific">Clostridium puniceum</name>
    <dbReference type="NCBI Taxonomy" id="29367"/>
    <lineage>
        <taxon>Bacteria</taxon>
        <taxon>Bacillati</taxon>
        <taxon>Bacillota</taxon>
        <taxon>Clostridia</taxon>
        <taxon>Eubacteriales</taxon>
        <taxon>Clostridiaceae</taxon>
        <taxon>Clostridium</taxon>
    </lineage>
</organism>
<reference evidence="1 2" key="1">
    <citation type="submission" date="2016-05" db="EMBL/GenBank/DDBJ databases">
        <title>Microbial solvent formation.</title>
        <authorList>
            <person name="Poehlein A."/>
            <person name="Montoya Solano J.D."/>
            <person name="Flitsch S."/>
            <person name="Krabben P."/>
            <person name="Duerre P."/>
            <person name="Daniel R."/>
        </authorList>
    </citation>
    <scope>NUCLEOTIDE SEQUENCE [LARGE SCALE GENOMIC DNA]</scope>
    <source>
        <strain evidence="1 2">DSM 2619</strain>
    </source>
</reference>
<protein>
    <submittedName>
        <fullName evidence="1">Uncharacterized protein</fullName>
    </submittedName>
</protein>
<dbReference type="RefSeq" id="WP_278281616.1">
    <property type="nucleotide sequence ID" value="NZ_LZZM01000127.1"/>
</dbReference>
<evidence type="ECO:0000313" key="1">
    <source>
        <dbReference type="EMBL" id="OOM78308.1"/>
    </source>
</evidence>
<dbReference type="STRING" id="29367.CLPUN_19170"/>
<accession>A0A1S8TKJ5</accession>
<dbReference type="AlphaFoldDB" id="A0A1S8TKJ5"/>
<evidence type="ECO:0000313" key="2">
    <source>
        <dbReference type="Proteomes" id="UP000190890"/>
    </source>
</evidence>